<sequence length="409" mass="44620">MDVEFDSFDDASSIATLTFTSSSSSPHEDVFLASLLSAVKIELGLPPAADVSLHVEGSKVHATLGRQGSLPRDEVPNVDLIDVFTQKRISLQDAMWTTPNAILAIWSAATKVSVLEVQQHALQLLDRRDSSTQILVLHTGASPQEALDSIVLDKLFFPQQTMHHYHLPAASVEKLVQALSLPPPPTTASFVLCDKKRHIVAQSNTFSTLDVSGTSVLPPPPAPPLVHTTHDACDGLLYPNVQVVHLPTMETIHLFDCLDGDALTVLDFWSTTCVRCPAAIATLLHHYRTSSVNAKIQYVLINTDNAQTGWGLVQTNHWLPHGDIVHLYVTLPVKEALKRFMAMKQMPHHVLLDTSRHVVCNGKFFSYATVDEALAARQPPSVQAVAPTQPPTPPPVAAPAHTFVLDDDF</sequence>
<dbReference type="Proteomes" id="UP000332933">
    <property type="component" value="Unassembled WGS sequence"/>
</dbReference>
<organism evidence="2 3">
    <name type="scientific">Aphanomyces stellatus</name>
    <dbReference type="NCBI Taxonomy" id="120398"/>
    <lineage>
        <taxon>Eukaryota</taxon>
        <taxon>Sar</taxon>
        <taxon>Stramenopiles</taxon>
        <taxon>Oomycota</taxon>
        <taxon>Saprolegniomycetes</taxon>
        <taxon>Saprolegniales</taxon>
        <taxon>Verrucalvaceae</taxon>
        <taxon>Aphanomyces</taxon>
    </lineage>
</organism>
<dbReference type="Gene3D" id="3.40.30.10">
    <property type="entry name" value="Glutaredoxin"/>
    <property type="match status" value="1"/>
</dbReference>
<dbReference type="InterPro" id="IPR036249">
    <property type="entry name" value="Thioredoxin-like_sf"/>
</dbReference>
<evidence type="ECO:0000313" key="1">
    <source>
        <dbReference type="EMBL" id="KAF0700182.1"/>
    </source>
</evidence>
<dbReference type="EMBL" id="CAADRA010005156">
    <property type="protein sequence ID" value="VFT86192.1"/>
    <property type="molecule type" value="Genomic_DNA"/>
</dbReference>
<dbReference type="SUPFAM" id="SSF52833">
    <property type="entry name" value="Thioredoxin-like"/>
    <property type="match status" value="1"/>
</dbReference>
<dbReference type="OrthoDB" id="273823at2759"/>
<evidence type="ECO:0000313" key="3">
    <source>
        <dbReference type="Proteomes" id="UP000332933"/>
    </source>
</evidence>
<dbReference type="EMBL" id="VJMH01005135">
    <property type="protein sequence ID" value="KAF0700182.1"/>
    <property type="molecule type" value="Genomic_DNA"/>
</dbReference>
<proteinExistence type="predicted"/>
<gene>
    <name evidence="2" type="primary">Aste57867_9310</name>
    <name evidence="1" type="ORF">As57867_009274</name>
    <name evidence="2" type="ORF">ASTE57867_9310</name>
</gene>
<evidence type="ECO:0000313" key="2">
    <source>
        <dbReference type="EMBL" id="VFT86192.1"/>
    </source>
</evidence>
<name>A0A485KMW0_9STRA</name>
<keyword evidence="3" id="KW-1185">Reference proteome</keyword>
<reference evidence="1" key="2">
    <citation type="submission" date="2019-06" db="EMBL/GenBank/DDBJ databases">
        <title>Genomics analysis of Aphanomyces spp. identifies a new class of oomycete effector associated with host adaptation.</title>
        <authorList>
            <person name="Gaulin E."/>
        </authorList>
    </citation>
    <scope>NUCLEOTIDE SEQUENCE</scope>
    <source>
        <strain evidence="1">CBS 578.67</strain>
    </source>
</reference>
<dbReference type="AlphaFoldDB" id="A0A485KMW0"/>
<reference evidence="2 3" key="1">
    <citation type="submission" date="2019-03" db="EMBL/GenBank/DDBJ databases">
        <authorList>
            <person name="Gaulin E."/>
            <person name="Dumas B."/>
        </authorList>
    </citation>
    <scope>NUCLEOTIDE SEQUENCE [LARGE SCALE GENOMIC DNA]</scope>
    <source>
        <strain evidence="2">CBS 568.67</strain>
    </source>
</reference>
<protein>
    <submittedName>
        <fullName evidence="2">Aste57867_9310 protein</fullName>
    </submittedName>
</protein>
<accession>A0A485KMW0</accession>